<dbReference type="GO" id="GO:0004867">
    <property type="term" value="F:serine-type endopeptidase inhibitor activity"/>
    <property type="evidence" value="ECO:0007669"/>
    <property type="project" value="InterPro"/>
</dbReference>
<accession>A0A2A9MJS6</accession>
<evidence type="ECO:0000259" key="3">
    <source>
        <dbReference type="SMART" id="SM00093"/>
    </source>
</evidence>
<reference evidence="4 5" key="1">
    <citation type="submission" date="2017-09" db="EMBL/GenBank/DDBJ databases">
        <title>Genome sequencing of Besnoitia besnoiti strain Bb-Ger1.</title>
        <authorList>
            <person name="Schares G."/>
            <person name="Venepally P."/>
            <person name="Lorenzi H.A."/>
        </authorList>
    </citation>
    <scope>NUCLEOTIDE SEQUENCE [LARGE SCALE GENOMIC DNA]</scope>
    <source>
        <strain evidence="4 5">Bb-Ger1</strain>
    </source>
</reference>
<dbReference type="SMART" id="SM00093">
    <property type="entry name" value="SERPIN"/>
    <property type="match status" value="1"/>
</dbReference>
<evidence type="ECO:0000256" key="1">
    <source>
        <dbReference type="ARBA" id="ARBA00009500"/>
    </source>
</evidence>
<dbReference type="PANTHER" id="PTHR11461">
    <property type="entry name" value="SERINE PROTEASE INHIBITOR, SERPIN"/>
    <property type="match status" value="1"/>
</dbReference>
<dbReference type="GO" id="GO:0005615">
    <property type="term" value="C:extracellular space"/>
    <property type="evidence" value="ECO:0007669"/>
    <property type="project" value="InterPro"/>
</dbReference>
<dbReference type="Proteomes" id="UP000224006">
    <property type="component" value="Chromosome II"/>
</dbReference>
<dbReference type="InterPro" id="IPR042185">
    <property type="entry name" value="Serpin_sf_2"/>
</dbReference>
<dbReference type="VEuPathDB" id="ToxoDB:BESB_038920"/>
<dbReference type="AlphaFoldDB" id="A0A2A9MJS6"/>
<dbReference type="OrthoDB" id="671595at2759"/>
<comment type="caution">
    <text evidence="4">The sequence shown here is derived from an EMBL/GenBank/DDBJ whole genome shotgun (WGS) entry which is preliminary data.</text>
</comment>
<gene>
    <name evidence="4" type="ORF">BESB_038920</name>
</gene>
<evidence type="ECO:0000256" key="2">
    <source>
        <dbReference type="RuleBase" id="RU000411"/>
    </source>
</evidence>
<dbReference type="GeneID" id="40308873"/>
<name>A0A2A9MJS6_BESBE</name>
<protein>
    <submittedName>
        <fullName evidence="4">Protease inhibitor PI1</fullName>
    </submittedName>
</protein>
<proteinExistence type="inferred from homology"/>
<dbReference type="InterPro" id="IPR023796">
    <property type="entry name" value="Serpin_dom"/>
</dbReference>
<feature type="domain" description="Serpin" evidence="3">
    <location>
        <begin position="10"/>
        <end position="431"/>
    </location>
</feature>
<dbReference type="Gene3D" id="2.30.39.10">
    <property type="entry name" value="Alpha-1-antitrypsin, domain 1"/>
    <property type="match status" value="1"/>
</dbReference>
<dbReference type="PROSITE" id="PS00284">
    <property type="entry name" value="SERPIN"/>
    <property type="match status" value="1"/>
</dbReference>
<dbReference type="Pfam" id="PF00079">
    <property type="entry name" value="Serpin"/>
    <property type="match status" value="1"/>
</dbReference>
<dbReference type="Gene3D" id="3.30.497.10">
    <property type="entry name" value="Antithrombin, subunit I, domain 2"/>
    <property type="match status" value="1"/>
</dbReference>
<evidence type="ECO:0000313" key="4">
    <source>
        <dbReference type="EMBL" id="PFH37434.1"/>
    </source>
</evidence>
<dbReference type="SUPFAM" id="SSF56574">
    <property type="entry name" value="Serpins"/>
    <property type="match status" value="1"/>
</dbReference>
<dbReference type="InterPro" id="IPR023795">
    <property type="entry name" value="Serpin_CS"/>
</dbReference>
<dbReference type="EMBL" id="NWUJ01000002">
    <property type="protein sequence ID" value="PFH37434.1"/>
    <property type="molecule type" value="Genomic_DNA"/>
</dbReference>
<dbReference type="STRING" id="94643.A0A2A9MJS6"/>
<sequence length="439" mass="48863">MTATSSSTLVRLYCILVSAWREDPDDDYNFAFSPYSISALLSILYFGARGTTQDQLKDVYFQGRSPDDAAKCLRDAIPAADRKEEVRDKSDVSSVIVESAHRLYASKELIEHSVSAFDGFRGTVEENLNAEALSADFQTKCEDERRKINEWVAAVTGGKITDILPPASVTSETALLLVGALYFKGEWLKPFSPCEGHGPSKFYRQDPSGATVFQEGIRFMEATQVCNNVFCYRFKHTTRPGFGATVLEVPYIDHRCSMVFFMPDAPADLVKLEEIWHDNPDLLSDLLQEMDETSSTELRDVELKVRLPYFKLGGETMSLLPILKTLGLKDFCSSNADLSGINGSRNMSVSGVFHQCIVEIDETGTEAAAGAAASIACTSIPVIRERKTINVDRSFLFQIRRLRQMRDGRAARSAVSRRDDDVFFVGRVVDMIALQGENE</sequence>
<dbReference type="RefSeq" id="XP_029221443.1">
    <property type="nucleotide sequence ID" value="XM_029362478.1"/>
</dbReference>
<evidence type="ECO:0000313" key="5">
    <source>
        <dbReference type="Proteomes" id="UP000224006"/>
    </source>
</evidence>
<dbReference type="KEGG" id="bbes:BESB_038920"/>
<dbReference type="InterPro" id="IPR000215">
    <property type="entry name" value="Serpin_fam"/>
</dbReference>
<comment type="similarity">
    <text evidence="1 2">Belongs to the serpin family.</text>
</comment>
<dbReference type="PANTHER" id="PTHR11461:SF211">
    <property type="entry name" value="GH10112P-RELATED"/>
    <property type="match status" value="1"/>
</dbReference>
<organism evidence="4 5">
    <name type="scientific">Besnoitia besnoiti</name>
    <name type="common">Apicomplexan protozoan</name>
    <dbReference type="NCBI Taxonomy" id="94643"/>
    <lineage>
        <taxon>Eukaryota</taxon>
        <taxon>Sar</taxon>
        <taxon>Alveolata</taxon>
        <taxon>Apicomplexa</taxon>
        <taxon>Conoidasida</taxon>
        <taxon>Coccidia</taxon>
        <taxon>Eucoccidiorida</taxon>
        <taxon>Eimeriorina</taxon>
        <taxon>Sarcocystidae</taxon>
        <taxon>Besnoitia</taxon>
    </lineage>
</organism>
<keyword evidence="5" id="KW-1185">Reference proteome</keyword>
<dbReference type="InterPro" id="IPR036186">
    <property type="entry name" value="Serpin_sf"/>
</dbReference>
<dbReference type="InterPro" id="IPR042178">
    <property type="entry name" value="Serpin_sf_1"/>
</dbReference>